<evidence type="ECO:0000313" key="3">
    <source>
        <dbReference type="Proteomes" id="UP001333710"/>
    </source>
</evidence>
<dbReference type="Proteomes" id="UP001333710">
    <property type="component" value="Chromosome"/>
</dbReference>
<dbReference type="RefSeq" id="WP_338291414.1">
    <property type="nucleotide sequence ID" value="NZ_AP027272.1"/>
</dbReference>
<dbReference type="EMBL" id="AP027272">
    <property type="protein sequence ID" value="BDX05441.1"/>
    <property type="molecule type" value="Genomic_DNA"/>
</dbReference>
<reference evidence="2" key="1">
    <citation type="submission" date="2023-01" db="EMBL/GenBank/DDBJ databases">
        <title>Complete genome sequence of Planctobacterium marinum strain Dej080120_11.</title>
        <authorList>
            <person name="Ueki S."/>
            <person name="Maruyama F."/>
        </authorList>
    </citation>
    <scope>NUCLEOTIDE SEQUENCE</scope>
    <source>
        <strain evidence="2">Dej080120_11</strain>
    </source>
</reference>
<dbReference type="Gene3D" id="2.30.30.320">
    <property type="entry name" value="DUF1653-like domain"/>
    <property type="match status" value="1"/>
</dbReference>
<keyword evidence="3" id="KW-1185">Reference proteome</keyword>
<proteinExistence type="predicted"/>
<protein>
    <recommendedName>
        <fullName evidence="1">DUF1653 domain-containing protein</fullName>
    </recommendedName>
</protein>
<gene>
    <name evidence="2" type="ORF">MACH26_09620</name>
</gene>
<evidence type="ECO:0000259" key="1">
    <source>
        <dbReference type="Pfam" id="PF07866"/>
    </source>
</evidence>
<accession>A0AA48HIR6</accession>
<sequence>MTSLLPGLYRHYKGHDYQVIDTATHSEDETLYVVYRPLYGEQKLWIRPYSMFIETVEVEGKTIPRFAYVGPMEEQQ</sequence>
<organism evidence="2 3">
    <name type="scientific">Planctobacterium marinum</name>
    <dbReference type="NCBI Taxonomy" id="1631968"/>
    <lineage>
        <taxon>Bacteria</taxon>
        <taxon>Pseudomonadati</taxon>
        <taxon>Pseudomonadota</taxon>
        <taxon>Gammaproteobacteria</taxon>
        <taxon>Alteromonadales</taxon>
        <taxon>Alteromonadaceae</taxon>
        <taxon>Planctobacterium</taxon>
    </lineage>
</organism>
<feature type="domain" description="DUF1653" evidence="1">
    <location>
        <begin position="7"/>
        <end position="68"/>
    </location>
</feature>
<dbReference type="Pfam" id="PF07866">
    <property type="entry name" value="DUF1653"/>
    <property type="match status" value="1"/>
</dbReference>
<dbReference type="InterPro" id="IPR037135">
    <property type="entry name" value="DUF1653-like_dom_sf"/>
</dbReference>
<dbReference type="AlphaFoldDB" id="A0AA48HIR6"/>
<name>A0AA48HIR6_9ALTE</name>
<evidence type="ECO:0000313" key="2">
    <source>
        <dbReference type="EMBL" id="BDX05441.1"/>
    </source>
</evidence>
<dbReference type="KEGG" id="pmaw:MACH26_09620"/>
<dbReference type="InterPro" id="IPR023387">
    <property type="entry name" value="DUF1653-like_dom"/>
</dbReference>